<comment type="caution">
    <text evidence="1">The sequence shown here is derived from an EMBL/GenBank/DDBJ whole genome shotgun (WGS) entry which is preliminary data.</text>
</comment>
<evidence type="ECO:0000313" key="2">
    <source>
        <dbReference type="Proteomes" id="UP000608071"/>
    </source>
</evidence>
<gene>
    <name evidence="1" type="ORF">H9647_08630</name>
</gene>
<evidence type="ECO:0000313" key="1">
    <source>
        <dbReference type="EMBL" id="MBD7968128.1"/>
    </source>
</evidence>
<proteinExistence type="predicted"/>
<dbReference type="Proteomes" id="UP000608071">
    <property type="component" value="Unassembled WGS sequence"/>
</dbReference>
<reference evidence="1 2" key="1">
    <citation type="submission" date="2020-08" db="EMBL/GenBank/DDBJ databases">
        <title>A Genomic Blueprint of the Chicken Gut Microbiome.</title>
        <authorList>
            <person name="Gilroy R."/>
            <person name="Ravi A."/>
            <person name="Getino M."/>
            <person name="Pursley I."/>
            <person name="Horton D.L."/>
            <person name="Alikhan N.-F."/>
            <person name="Baker D."/>
            <person name="Gharbi K."/>
            <person name="Hall N."/>
            <person name="Watson M."/>
            <person name="Adriaenssens E.M."/>
            <person name="Foster-Nyarko E."/>
            <person name="Jarju S."/>
            <person name="Secka A."/>
            <person name="Antonio M."/>
            <person name="Oren A."/>
            <person name="Chaudhuri R."/>
            <person name="La Ragione R.M."/>
            <person name="Hildebrand F."/>
            <person name="Pallen M.J."/>
        </authorList>
    </citation>
    <scope>NUCLEOTIDE SEQUENCE [LARGE SCALE GENOMIC DNA]</scope>
    <source>
        <strain evidence="1 2">Sa2BVA9</strain>
    </source>
</reference>
<organism evidence="1 2">
    <name type="scientific">Paenibacillus gallinarum</name>
    <dbReference type="NCBI Taxonomy" id="2762232"/>
    <lineage>
        <taxon>Bacteria</taxon>
        <taxon>Bacillati</taxon>
        <taxon>Bacillota</taxon>
        <taxon>Bacilli</taxon>
        <taxon>Bacillales</taxon>
        <taxon>Paenibacillaceae</taxon>
        <taxon>Paenibacillus</taxon>
    </lineage>
</organism>
<sequence length="236" mass="28056">MVHAPDGRVNRILNDYQLEEMLWSEKSWNRIRKEDKIPEKYVWRHRVQYAVSHAVNQYYTLLPEVRREVPIPYLLERRWPRQISDFDSADHYWHVKSQVTDELTRVLSQRAEFLYPTLLFEELSIFVPELQMDLSVIFQAAWQLDRNAATQLTIHKYMVSYHPEVIKAYQHLATVFCVHAFGELPYCIEVDCLMEGKKETYVPNEEDYFFALDYIKLASPLCSSEGRTMESISLVL</sequence>
<accession>A0ABR8SXT5</accession>
<dbReference type="EMBL" id="JACSQL010000002">
    <property type="protein sequence ID" value="MBD7968128.1"/>
    <property type="molecule type" value="Genomic_DNA"/>
</dbReference>
<keyword evidence="2" id="KW-1185">Reference proteome</keyword>
<protein>
    <submittedName>
        <fullName evidence="1">Uncharacterized protein</fullName>
    </submittedName>
</protein>
<dbReference type="RefSeq" id="WP_191799323.1">
    <property type="nucleotide sequence ID" value="NZ_JACSQL010000002.1"/>
</dbReference>
<name>A0ABR8SXT5_9BACL</name>